<dbReference type="Pfam" id="PF04893">
    <property type="entry name" value="Yip1"/>
    <property type="match status" value="1"/>
</dbReference>
<feature type="transmembrane region" description="Helical" evidence="5">
    <location>
        <begin position="130"/>
        <end position="152"/>
    </location>
</feature>
<keyword evidence="2 5" id="KW-0812">Transmembrane</keyword>
<keyword evidence="4 5" id="KW-0472">Membrane</keyword>
<protein>
    <submittedName>
        <fullName evidence="7">Yip1-like protein</fullName>
    </submittedName>
</protein>
<comment type="caution">
    <text evidence="7">The sequence shown here is derived from an EMBL/GenBank/DDBJ whole genome shotgun (WGS) entry which is preliminary data.</text>
</comment>
<evidence type="ECO:0000256" key="5">
    <source>
        <dbReference type="SAM" id="Phobius"/>
    </source>
</evidence>
<dbReference type="OrthoDB" id="7872013at2"/>
<sequence>MDFKSLAIETITDPAAAADKILSRQYETDVIWTGFALNVVLSVFLYALQGFLLGMPSNALFPNLSPVMFGMFLVALQLAYSVGSLVVGNRLGGQARFMPIFSLLVWLRFVNIAVQFIAIIMVFVMAPLAAILNLVAAVYGIYVLAHFTNVGFGLNSLGKSLGVIFMAGLGAMVAVLFLMGLFVPTILETSNV</sequence>
<evidence type="ECO:0000256" key="1">
    <source>
        <dbReference type="ARBA" id="ARBA00004141"/>
    </source>
</evidence>
<feature type="transmembrane region" description="Helical" evidence="5">
    <location>
        <begin position="164"/>
        <end position="187"/>
    </location>
</feature>
<feature type="transmembrane region" description="Helical" evidence="5">
    <location>
        <begin position="30"/>
        <end position="48"/>
    </location>
</feature>
<feature type="domain" description="Yip1" evidence="6">
    <location>
        <begin position="9"/>
        <end position="176"/>
    </location>
</feature>
<feature type="transmembrane region" description="Helical" evidence="5">
    <location>
        <begin position="100"/>
        <end position="124"/>
    </location>
</feature>
<evidence type="ECO:0000313" key="8">
    <source>
        <dbReference type="Proteomes" id="UP000237718"/>
    </source>
</evidence>
<evidence type="ECO:0000256" key="4">
    <source>
        <dbReference type="ARBA" id="ARBA00023136"/>
    </source>
</evidence>
<evidence type="ECO:0000256" key="3">
    <source>
        <dbReference type="ARBA" id="ARBA00022989"/>
    </source>
</evidence>
<dbReference type="Proteomes" id="UP000237718">
    <property type="component" value="Unassembled WGS sequence"/>
</dbReference>
<organism evidence="7 8">
    <name type="scientific">Tritonibacter scottomollicae</name>
    <name type="common">Epibacterium scottomollicae</name>
    <dbReference type="NCBI Taxonomy" id="483013"/>
    <lineage>
        <taxon>Bacteria</taxon>
        <taxon>Pseudomonadati</taxon>
        <taxon>Pseudomonadota</taxon>
        <taxon>Alphaproteobacteria</taxon>
        <taxon>Rhodobacterales</taxon>
        <taxon>Paracoccaceae</taxon>
        <taxon>Tritonibacter</taxon>
    </lineage>
</organism>
<name>A0A2T1AHF8_TRISK</name>
<dbReference type="AlphaFoldDB" id="A0A2T1AHF8"/>
<feature type="transmembrane region" description="Helical" evidence="5">
    <location>
        <begin position="68"/>
        <end position="88"/>
    </location>
</feature>
<proteinExistence type="predicted"/>
<dbReference type="GO" id="GO:0016020">
    <property type="term" value="C:membrane"/>
    <property type="evidence" value="ECO:0007669"/>
    <property type="project" value="UniProtKB-SubCell"/>
</dbReference>
<keyword evidence="3 5" id="KW-1133">Transmembrane helix</keyword>
<dbReference type="RefSeq" id="WP_106163694.1">
    <property type="nucleotide sequence ID" value="NZ_PVUF01000005.1"/>
</dbReference>
<evidence type="ECO:0000256" key="2">
    <source>
        <dbReference type="ARBA" id="ARBA00022692"/>
    </source>
</evidence>
<evidence type="ECO:0000259" key="6">
    <source>
        <dbReference type="Pfam" id="PF04893"/>
    </source>
</evidence>
<dbReference type="InterPro" id="IPR006977">
    <property type="entry name" value="Yip1_dom"/>
</dbReference>
<dbReference type="EMBL" id="PVUF01000005">
    <property type="protein sequence ID" value="PRZ48014.1"/>
    <property type="molecule type" value="Genomic_DNA"/>
</dbReference>
<evidence type="ECO:0000313" key="7">
    <source>
        <dbReference type="EMBL" id="PRZ48014.1"/>
    </source>
</evidence>
<gene>
    <name evidence="7" type="ORF">CLV89_105239</name>
</gene>
<comment type="subcellular location">
    <subcellularLocation>
        <location evidence="1">Membrane</location>
        <topology evidence="1">Multi-pass membrane protein</topology>
    </subcellularLocation>
</comment>
<accession>A0A2T1AHF8</accession>
<reference evidence="7 8" key="1">
    <citation type="submission" date="2018-03" db="EMBL/GenBank/DDBJ databases">
        <title>Genomic Encyclopedia of Archaeal and Bacterial Type Strains, Phase II (KMG-II): from individual species to whole genera.</title>
        <authorList>
            <person name="Goeker M."/>
        </authorList>
    </citation>
    <scope>NUCLEOTIDE SEQUENCE [LARGE SCALE GENOMIC DNA]</scope>
    <source>
        <strain evidence="7 8">DSM 25328</strain>
    </source>
</reference>